<sequence>MPIANKPYPIPPFDRLAPTTEDLDCLDLFYDSKGRAQLVERVKHALEVDDLGFHLPIEERKSNPIEVKNGGYLSYRALVNFPKYTGDYKDSPLHDIFKAHETVIADFHRKGWHQIAKPVLVLFALVMKLPENYFVERY</sequence>
<proteinExistence type="predicted"/>
<name>A0A854QKU9_CRYNE</name>
<evidence type="ECO:0000313" key="1">
    <source>
        <dbReference type="EMBL" id="OXG25005.1"/>
    </source>
</evidence>
<dbReference type="Proteomes" id="UP000199727">
    <property type="component" value="Unassembled WGS sequence"/>
</dbReference>
<dbReference type="AlphaFoldDB" id="A0A854QKU9"/>
<accession>A0A854QKU9</accession>
<protein>
    <submittedName>
        <fullName evidence="1">Uncharacterized protein</fullName>
    </submittedName>
</protein>
<evidence type="ECO:0000313" key="2">
    <source>
        <dbReference type="Proteomes" id="UP000199727"/>
    </source>
</evidence>
<gene>
    <name evidence="1" type="ORF">C361_02006</name>
</gene>
<dbReference type="OrthoDB" id="406156at2759"/>
<reference evidence="1 2" key="1">
    <citation type="submission" date="2017-06" db="EMBL/GenBank/DDBJ databases">
        <title>Global population genomics of the pathogenic fungus Cryptococcus neoformans var. grubii.</title>
        <authorList>
            <person name="Cuomo C."/>
            <person name="Litvintseva A."/>
            <person name="Chen Y."/>
            <person name="Young S."/>
            <person name="Zeng Q."/>
            <person name="Chapman S."/>
            <person name="Gujja S."/>
            <person name="Saif S."/>
            <person name="Birren B."/>
        </authorList>
    </citation>
    <scope>NUCLEOTIDE SEQUENCE [LARGE SCALE GENOMIC DNA]</scope>
    <source>
        <strain evidence="1 2">Tu259-1</strain>
    </source>
</reference>
<comment type="caution">
    <text evidence="1">The sequence shown here is derived from an EMBL/GenBank/DDBJ whole genome shotgun (WGS) entry which is preliminary data.</text>
</comment>
<dbReference type="EMBL" id="AMKT01000028">
    <property type="protein sequence ID" value="OXG25005.1"/>
    <property type="molecule type" value="Genomic_DNA"/>
</dbReference>
<organism evidence="1 2">
    <name type="scientific">Cryptococcus neoformans Tu259-1</name>
    <dbReference type="NCBI Taxonomy" id="1230072"/>
    <lineage>
        <taxon>Eukaryota</taxon>
        <taxon>Fungi</taxon>
        <taxon>Dikarya</taxon>
        <taxon>Basidiomycota</taxon>
        <taxon>Agaricomycotina</taxon>
        <taxon>Tremellomycetes</taxon>
        <taxon>Tremellales</taxon>
        <taxon>Cryptococcaceae</taxon>
        <taxon>Cryptococcus</taxon>
        <taxon>Cryptococcus neoformans species complex</taxon>
    </lineage>
</organism>